<keyword evidence="4" id="KW-0810">Translation regulation</keyword>
<dbReference type="GO" id="GO:0006417">
    <property type="term" value="P:regulation of translation"/>
    <property type="evidence" value="ECO:0007669"/>
    <property type="project" value="UniProtKB-KW"/>
</dbReference>
<dbReference type="InterPro" id="IPR002143">
    <property type="entry name" value="Ribosomal_uL1"/>
</dbReference>
<evidence type="ECO:0000313" key="9">
    <source>
        <dbReference type="EMBL" id="KKP44731.1"/>
    </source>
</evidence>
<keyword evidence="3" id="KW-0699">rRNA-binding</keyword>
<dbReference type="NCBIfam" id="TIGR01169">
    <property type="entry name" value="rplA_bact"/>
    <property type="match status" value="1"/>
</dbReference>
<dbReference type="PROSITE" id="PS01199">
    <property type="entry name" value="RIBOSOMAL_L1"/>
    <property type="match status" value="1"/>
</dbReference>
<dbReference type="PANTHER" id="PTHR36427">
    <property type="entry name" value="54S RIBOSOMAL PROTEIN L1, MITOCHONDRIAL"/>
    <property type="match status" value="1"/>
</dbReference>
<evidence type="ECO:0000313" key="10">
    <source>
        <dbReference type="Proteomes" id="UP000034302"/>
    </source>
</evidence>
<gene>
    <name evidence="9" type="ORF">UR34_C0001G0077</name>
</gene>
<dbReference type="SUPFAM" id="SSF56808">
    <property type="entry name" value="Ribosomal protein L1"/>
    <property type="match status" value="1"/>
</dbReference>
<dbReference type="CDD" id="cd00403">
    <property type="entry name" value="Ribosomal_L1"/>
    <property type="match status" value="1"/>
</dbReference>
<dbReference type="Gene3D" id="3.40.50.790">
    <property type="match status" value="1"/>
</dbReference>
<keyword evidence="5" id="KW-0694">RNA-binding</keyword>
<dbReference type="FunFam" id="3.40.50.790:FF:000001">
    <property type="entry name" value="50S ribosomal protein L1"/>
    <property type="match status" value="1"/>
</dbReference>
<dbReference type="InterPro" id="IPR023673">
    <property type="entry name" value="Ribosomal_uL1_CS"/>
</dbReference>
<sequence>MKRGKKYIKVTKNLDRNKSYSLSEAIKEVKKTSYSKFVGSLEVHFDINIPKDKDPKSIKGAVSLPHSTDVKSVKIAVFATPDKEKDAKEAGADYVGLEKLIEDIKENKIQFDVAIATPSVMAKIAVLGKELGPKGLMPNPKNGTVTDDIKSAVSEYKKGKQTFACDTSGVIHMKAGKLDMDDDKLIENIHTAVSAVEDVLGKVYNQAINRMHVVSTMGPSFKVTYVKPE</sequence>
<comment type="similarity">
    <text evidence="1 8">Belongs to the universal ribosomal protein uL1 family.</text>
</comment>
<evidence type="ECO:0000256" key="6">
    <source>
        <dbReference type="ARBA" id="ARBA00022980"/>
    </source>
</evidence>
<dbReference type="Pfam" id="PF00687">
    <property type="entry name" value="Ribosomal_L1"/>
    <property type="match status" value="1"/>
</dbReference>
<evidence type="ECO:0000256" key="3">
    <source>
        <dbReference type="ARBA" id="ARBA00022730"/>
    </source>
</evidence>
<dbReference type="GO" id="GO:0006412">
    <property type="term" value="P:translation"/>
    <property type="evidence" value="ECO:0007669"/>
    <property type="project" value="InterPro"/>
</dbReference>
<keyword evidence="2" id="KW-0678">Repressor</keyword>
<reference evidence="9 10" key="1">
    <citation type="journal article" date="2015" name="Nature">
        <title>rRNA introns, odd ribosomes, and small enigmatic genomes across a large radiation of phyla.</title>
        <authorList>
            <person name="Brown C.T."/>
            <person name="Hug L.A."/>
            <person name="Thomas B.C."/>
            <person name="Sharon I."/>
            <person name="Castelle C.J."/>
            <person name="Singh A."/>
            <person name="Wilkins M.J."/>
            <person name="Williams K.H."/>
            <person name="Banfield J.F."/>
        </authorList>
    </citation>
    <scope>NUCLEOTIDE SEQUENCE [LARGE SCALE GENOMIC DNA]</scope>
</reference>
<dbReference type="PATRIC" id="fig|1619089.3.peg.78"/>
<comment type="caution">
    <text evidence="9">The sequence shown here is derived from an EMBL/GenBank/DDBJ whole genome shotgun (WGS) entry which is preliminary data.</text>
</comment>
<evidence type="ECO:0000256" key="2">
    <source>
        <dbReference type="ARBA" id="ARBA00022491"/>
    </source>
</evidence>
<dbReference type="InterPro" id="IPR016095">
    <property type="entry name" value="Ribosomal_uL1_3-a/b-sand"/>
</dbReference>
<dbReference type="GO" id="GO:0019843">
    <property type="term" value="F:rRNA binding"/>
    <property type="evidence" value="ECO:0007669"/>
    <property type="project" value="UniProtKB-KW"/>
</dbReference>
<dbReference type="Gene3D" id="3.30.190.20">
    <property type="match status" value="1"/>
</dbReference>
<accession>A0A0G0A0J6</accession>
<evidence type="ECO:0000256" key="1">
    <source>
        <dbReference type="ARBA" id="ARBA00010531"/>
    </source>
</evidence>
<dbReference type="PIRSF" id="PIRSF002155">
    <property type="entry name" value="Ribosomal_L1"/>
    <property type="match status" value="1"/>
</dbReference>
<dbReference type="GO" id="GO:0015934">
    <property type="term" value="C:large ribosomal subunit"/>
    <property type="evidence" value="ECO:0007669"/>
    <property type="project" value="InterPro"/>
</dbReference>
<name>A0A0G0A0J6_9BACT</name>
<dbReference type="PANTHER" id="PTHR36427:SF3">
    <property type="entry name" value="LARGE RIBOSOMAL SUBUNIT PROTEIN UL1M"/>
    <property type="match status" value="1"/>
</dbReference>
<evidence type="ECO:0000256" key="5">
    <source>
        <dbReference type="ARBA" id="ARBA00022884"/>
    </source>
</evidence>
<keyword evidence="7 8" id="KW-0687">Ribonucleoprotein</keyword>
<evidence type="ECO:0000256" key="4">
    <source>
        <dbReference type="ARBA" id="ARBA00022845"/>
    </source>
</evidence>
<dbReference type="GO" id="GO:0003735">
    <property type="term" value="F:structural constituent of ribosome"/>
    <property type="evidence" value="ECO:0007669"/>
    <property type="project" value="InterPro"/>
</dbReference>
<keyword evidence="6 8" id="KW-0689">Ribosomal protein</keyword>
<dbReference type="InterPro" id="IPR028364">
    <property type="entry name" value="Ribosomal_uL1/biogenesis"/>
</dbReference>
<dbReference type="InterPro" id="IPR005878">
    <property type="entry name" value="Ribosom_uL1_bac-type"/>
</dbReference>
<dbReference type="AlphaFoldDB" id="A0A0G0A0J6"/>
<proteinExistence type="inferred from homology"/>
<protein>
    <recommendedName>
        <fullName evidence="8">Ribosomal protein</fullName>
    </recommendedName>
</protein>
<dbReference type="Proteomes" id="UP000034302">
    <property type="component" value="Unassembled WGS sequence"/>
</dbReference>
<organism evidence="9 10">
    <name type="scientific">candidate division WS6 bacterium GW2011_GWC1_33_20</name>
    <dbReference type="NCBI Taxonomy" id="1619089"/>
    <lineage>
        <taxon>Bacteria</taxon>
        <taxon>Candidatus Dojkabacteria</taxon>
    </lineage>
</organism>
<dbReference type="EMBL" id="LBOV01000001">
    <property type="protein sequence ID" value="KKP44731.1"/>
    <property type="molecule type" value="Genomic_DNA"/>
</dbReference>
<evidence type="ECO:0000256" key="8">
    <source>
        <dbReference type="RuleBase" id="RU000659"/>
    </source>
</evidence>
<dbReference type="InterPro" id="IPR023674">
    <property type="entry name" value="Ribosomal_uL1-like"/>
</dbReference>
<evidence type="ECO:0000256" key="7">
    <source>
        <dbReference type="ARBA" id="ARBA00023274"/>
    </source>
</evidence>